<evidence type="ECO:0000313" key="1">
    <source>
        <dbReference type="EMBL" id="KAK4231408.1"/>
    </source>
</evidence>
<dbReference type="AlphaFoldDB" id="A0AAN7H3T0"/>
<organism evidence="1 2">
    <name type="scientific">Podospora fimiseda</name>
    <dbReference type="NCBI Taxonomy" id="252190"/>
    <lineage>
        <taxon>Eukaryota</taxon>
        <taxon>Fungi</taxon>
        <taxon>Dikarya</taxon>
        <taxon>Ascomycota</taxon>
        <taxon>Pezizomycotina</taxon>
        <taxon>Sordariomycetes</taxon>
        <taxon>Sordariomycetidae</taxon>
        <taxon>Sordariales</taxon>
        <taxon>Podosporaceae</taxon>
        <taxon>Podospora</taxon>
    </lineage>
</organism>
<protein>
    <submittedName>
        <fullName evidence="1">Uncharacterized protein</fullName>
    </submittedName>
</protein>
<name>A0AAN7H3T0_9PEZI</name>
<gene>
    <name evidence="1" type="ORF">QBC38DRAFT_466705</name>
</gene>
<dbReference type="EMBL" id="MU865293">
    <property type="protein sequence ID" value="KAK4231408.1"/>
    <property type="molecule type" value="Genomic_DNA"/>
</dbReference>
<sequence length="94" mass="11077">MKISYAYVIFGCTFNSGIRTQFSFGTGGLSIKGFWQRHNEICTGTYFYSYCLFTPTFYWNMLIRLTRQKQPETCIRWNEGSEDKGETKGIFFMK</sequence>
<reference evidence="1" key="1">
    <citation type="journal article" date="2023" name="Mol. Phylogenet. Evol.">
        <title>Genome-scale phylogeny and comparative genomics of the fungal order Sordariales.</title>
        <authorList>
            <person name="Hensen N."/>
            <person name="Bonometti L."/>
            <person name="Westerberg I."/>
            <person name="Brannstrom I.O."/>
            <person name="Guillou S."/>
            <person name="Cros-Aarteil S."/>
            <person name="Calhoun S."/>
            <person name="Haridas S."/>
            <person name="Kuo A."/>
            <person name="Mondo S."/>
            <person name="Pangilinan J."/>
            <person name="Riley R."/>
            <person name="LaButti K."/>
            <person name="Andreopoulos B."/>
            <person name="Lipzen A."/>
            <person name="Chen C."/>
            <person name="Yan M."/>
            <person name="Daum C."/>
            <person name="Ng V."/>
            <person name="Clum A."/>
            <person name="Steindorff A."/>
            <person name="Ohm R.A."/>
            <person name="Martin F."/>
            <person name="Silar P."/>
            <person name="Natvig D.O."/>
            <person name="Lalanne C."/>
            <person name="Gautier V."/>
            <person name="Ament-Velasquez S.L."/>
            <person name="Kruys A."/>
            <person name="Hutchinson M.I."/>
            <person name="Powell A.J."/>
            <person name="Barry K."/>
            <person name="Miller A.N."/>
            <person name="Grigoriev I.V."/>
            <person name="Debuchy R."/>
            <person name="Gladieux P."/>
            <person name="Hiltunen Thoren M."/>
            <person name="Johannesson H."/>
        </authorList>
    </citation>
    <scope>NUCLEOTIDE SEQUENCE</scope>
    <source>
        <strain evidence="1">CBS 990.96</strain>
    </source>
</reference>
<evidence type="ECO:0000313" key="2">
    <source>
        <dbReference type="Proteomes" id="UP001301958"/>
    </source>
</evidence>
<dbReference type="Proteomes" id="UP001301958">
    <property type="component" value="Unassembled WGS sequence"/>
</dbReference>
<comment type="caution">
    <text evidence="1">The sequence shown here is derived from an EMBL/GenBank/DDBJ whole genome shotgun (WGS) entry which is preliminary data.</text>
</comment>
<reference evidence="1" key="2">
    <citation type="submission" date="2023-05" db="EMBL/GenBank/DDBJ databases">
        <authorList>
            <consortium name="Lawrence Berkeley National Laboratory"/>
            <person name="Steindorff A."/>
            <person name="Hensen N."/>
            <person name="Bonometti L."/>
            <person name="Westerberg I."/>
            <person name="Brannstrom I.O."/>
            <person name="Guillou S."/>
            <person name="Cros-Aarteil S."/>
            <person name="Calhoun S."/>
            <person name="Haridas S."/>
            <person name="Kuo A."/>
            <person name="Mondo S."/>
            <person name="Pangilinan J."/>
            <person name="Riley R."/>
            <person name="Labutti K."/>
            <person name="Andreopoulos B."/>
            <person name="Lipzen A."/>
            <person name="Chen C."/>
            <person name="Yanf M."/>
            <person name="Daum C."/>
            <person name="Ng V."/>
            <person name="Clum A."/>
            <person name="Ohm R."/>
            <person name="Martin F."/>
            <person name="Silar P."/>
            <person name="Natvig D."/>
            <person name="Lalanne C."/>
            <person name="Gautier V."/>
            <person name="Ament-Velasquez S.L."/>
            <person name="Kruys A."/>
            <person name="Hutchinson M.I."/>
            <person name="Powell A.J."/>
            <person name="Barry K."/>
            <person name="Miller A.N."/>
            <person name="Grigoriev I.V."/>
            <person name="Debuchy R."/>
            <person name="Gladieux P."/>
            <person name="Thoren M.H."/>
            <person name="Johannesson H."/>
        </authorList>
    </citation>
    <scope>NUCLEOTIDE SEQUENCE</scope>
    <source>
        <strain evidence="1">CBS 990.96</strain>
    </source>
</reference>
<proteinExistence type="predicted"/>
<keyword evidence="2" id="KW-1185">Reference proteome</keyword>
<accession>A0AAN7H3T0</accession>